<accession>A0A5C6ETN0</accession>
<evidence type="ECO:0000313" key="1">
    <source>
        <dbReference type="EMBL" id="TWU50956.1"/>
    </source>
</evidence>
<organism evidence="1 2">
    <name type="scientific">Rubripirellula tenax</name>
    <dbReference type="NCBI Taxonomy" id="2528015"/>
    <lineage>
        <taxon>Bacteria</taxon>
        <taxon>Pseudomonadati</taxon>
        <taxon>Planctomycetota</taxon>
        <taxon>Planctomycetia</taxon>
        <taxon>Pirellulales</taxon>
        <taxon>Pirellulaceae</taxon>
        <taxon>Rubripirellula</taxon>
    </lineage>
</organism>
<dbReference type="Proteomes" id="UP000318288">
    <property type="component" value="Unassembled WGS sequence"/>
</dbReference>
<comment type="caution">
    <text evidence="1">The sequence shown here is derived from an EMBL/GenBank/DDBJ whole genome shotgun (WGS) entry which is preliminary data.</text>
</comment>
<dbReference type="Gene3D" id="1.10.1740.10">
    <property type="match status" value="1"/>
</dbReference>
<sequence>MFLSNTESTMMSVLFGVAGQDDGTRKEYLERFCEAYTEPLARFLILTKKQSEDDAREIVQDFWLTKVIQPAPEQNLISKYLLVRESKEDSSFRRYLSKSLSFHFINRYRSAAAKQERANVAFEQLEGWEPEDAESDQIEFDAVWSNHLLDQVLKQVRTECLANGHTDKWNVFVELILRPGMQGVAPPSYSELASKLQIDSPKAVGNAWVTVKRMIQRHFVTAIQQYLPSGTSQKSLADVENEAREMLFGLAAKGGLRIEFEESIGMVEASCASASFELAGIPADHLFKTVADLQEAWNGMLSTEVRIIFGEPIQADGNMILNDWILSKSESLESLDRARKIAKRSGKRKSEQLSEHHCFPRETWALIYLLAIATAKLRLGMDLSQMDASKLKTRMQQFRDFVWIDDDSRIILSQFVDIAAT</sequence>
<dbReference type="EMBL" id="SJPW01000005">
    <property type="protein sequence ID" value="TWU50956.1"/>
    <property type="molecule type" value="Genomic_DNA"/>
</dbReference>
<reference evidence="1 2" key="1">
    <citation type="submission" date="2019-02" db="EMBL/GenBank/DDBJ databases">
        <title>Deep-cultivation of Planctomycetes and their phenomic and genomic characterization uncovers novel biology.</title>
        <authorList>
            <person name="Wiegand S."/>
            <person name="Jogler M."/>
            <person name="Boedeker C."/>
            <person name="Pinto D."/>
            <person name="Vollmers J."/>
            <person name="Rivas-Marin E."/>
            <person name="Kohn T."/>
            <person name="Peeters S.H."/>
            <person name="Heuer A."/>
            <person name="Rast P."/>
            <person name="Oberbeckmann S."/>
            <person name="Bunk B."/>
            <person name="Jeske O."/>
            <person name="Meyerdierks A."/>
            <person name="Storesund J.E."/>
            <person name="Kallscheuer N."/>
            <person name="Luecker S."/>
            <person name="Lage O.M."/>
            <person name="Pohl T."/>
            <person name="Merkel B.J."/>
            <person name="Hornburger P."/>
            <person name="Mueller R.-W."/>
            <person name="Bruemmer F."/>
            <person name="Labrenz M."/>
            <person name="Spormann A.M."/>
            <person name="Op Den Camp H."/>
            <person name="Overmann J."/>
            <person name="Amann R."/>
            <person name="Jetten M.S.M."/>
            <person name="Mascher T."/>
            <person name="Medema M.H."/>
            <person name="Devos D.P."/>
            <person name="Kaster A.-K."/>
            <person name="Ovreas L."/>
            <person name="Rohde M."/>
            <person name="Galperin M.Y."/>
            <person name="Jogler C."/>
        </authorList>
    </citation>
    <scope>NUCLEOTIDE SEQUENCE [LARGE SCALE GENOMIC DNA]</scope>
    <source>
        <strain evidence="1 2">Poly51</strain>
    </source>
</reference>
<dbReference type="AlphaFoldDB" id="A0A5C6ETN0"/>
<keyword evidence="2" id="KW-1185">Reference proteome</keyword>
<name>A0A5C6ETN0_9BACT</name>
<proteinExistence type="predicted"/>
<evidence type="ECO:0000313" key="2">
    <source>
        <dbReference type="Proteomes" id="UP000318288"/>
    </source>
</evidence>
<protein>
    <recommendedName>
        <fullName evidence="3">RNA polymerase sigma factor</fullName>
    </recommendedName>
</protein>
<gene>
    <name evidence="1" type="ORF">Poly51_42490</name>
</gene>
<evidence type="ECO:0008006" key="3">
    <source>
        <dbReference type="Google" id="ProtNLM"/>
    </source>
</evidence>